<dbReference type="Proteomes" id="UP000009872">
    <property type="component" value="Unassembled WGS sequence"/>
</dbReference>
<evidence type="ECO:0000256" key="4">
    <source>
        <dbReference type="ARBA" id="ARBA00022840"/>
    </source>
</evidence>
<dbReference type="CDD" id="cd00268">
    <property type="entry name" value="DEADc"/>
    <property type="match status" value="1"/>
</dbReference>
<dbReference type="AlphaFoldDB" id="K9E498"/>
<reference evidence="12 13" key="1">
    <citation type="submission" date="2012-09" db="EMBL/GenBank/DDBJ databases">
        <title>The Genome Sequence of Bacteroides oleiciplenus YIT 12058.</title>
        <authorList>
            <consortium name="The Broad Institute Genome Sequencing Platform"/>
            <person name="Earl A."/>
            <person name="Ward D."/>
            <person name="Feldgarden M."/>
            <person name="Gevers D."/>
            <person name="Morotomi M."/>
            <person name="Walker B."/>
            <person name="Young S.K."/>
            <person name="Zeng Q."/>
            <person name="Gargeya S."/>
            <person name="Fitzgerald M."/>
            <person name="Haas B."/>
            <person name="Abouelleil A."/>
            <person name="Alvarado L."/>
            <person name="Arachchi H.M."/>
            <person name="Berlin A.M."/>
            <person name="Chapman S.B."/>
            <person name="Goldberg J."/>
            <person name="Griggs A."/>
            <person name="Gujja S."/>
            <person name="Hansen M."/>
            <person name="Howarth C."/>
            <person name="Imamovic A."/>
            <person name="Larimer J."/>
            <person name="McCowen C."/>
            <person name="Montmayeur A."/>
            <person name="Murphy C."/>
            <person name="Neiman D."/>
            <person name="Pearson M."/>
            <person name="Priest M."/>
            <person name="Roberts A."/>
            <person name="Saif S."/>
            <person name="Shea T."/>
            <person name="Sisk P."/>
            <person name="Sykes S."/>
            <person name="Wortman J."/>
            <person name="Nusbaum C."/>
            <person name="Birren B."/>
        </authorList>
    </citation>
    <scope>NUCLEOTIDE SEQUENCE [LARGE SCALE GENOMIC DNA]</scope>
    <source>
        <strain evidence="12 13">YIT 12058</strain>
    </source>
</reference>
<feature type="domain" description="Helicase C-terminal" evidence="10">
    <location>
        <begin position="237"/>
        <end position="383"/>
    </location>
</feature>
<keyword evidence="4 7" id="KW-0067">ATP-binding</keyword>
<dbReference type="SUPFAM" id="SSF52540">
    <property type="entry name" value="P-loop containing nucleoside triphosphate hydrolases"/>
    <property type="match status" value="1"/>
</dbReference>
<dbReference type="InterPro" id="IPR001650">
    <property type="entry name" value="Helicase_C-like"/>
</dbReference>
<protein>
    <recommendedName>
        <fullName evidence="14">DEAD/DEAH box helicase</fullName>
    </recommendedName>
</protein>
<evidence type="ECO:0000259" key="9">
    <source>
        <dbReference type="PROSITE" id="PS51192"/>
    </source>
</evidence>
<feature type="compositionally biased region" description="Low complexity" evidence="8">
    <location>
        <begin position="383"/>
        <end position="397"/>
    </location>
</feature>
<dbReference type="GO" id="GO:0003724">
    <property type="term" value="F:RNA helicase activity"/>
    <property type="evidence" value="ECO:0007669"/>
    <property type="project" value="InterPro"/>
</dbReference>
<dbReference type="Gene3D" id="3.40.50.300">
    <property type="entry name" value="P-loop containing nucleotide triphosphate hydrolases"/>
    <property type="match status" value="2"/>
</dbReference>
<evidence type="ECO:0000259" key="10">
    <source>
        <dbReference type="PROSITE" id="PS51194"/>
    </source>
</evidence>
<evidence type="ECO:0000256" key="8">
    <source>
        <dbReference type="SAM" id="MobiDB-lite"/>
    </source>
</evidence>
<evidence type="ECO:0000256" key="1">
    <source>
        <dbReference type="ARBA" id="ARBA00022741"/>
    </source>
</evidence>
<gene>
    <name evidence="12" type="ORF">HMPREF9447_01227</name>
</gene>
<evidence type="ECO:0000313" key="12">
    <source>
        <dbReference type="EMBL" id="EKU91513.1"/>
    </source>
</evidence>
<organism evidence="12 13">
    <name type="scientific">Bacteroides oleiciplenus YIT 12058</name>
    <dbReference type="NCBI Taxonomy" id="742727"/>
    <lineage>
        <taxon>Bacteria</taxon>
        <taxon>Pseudomonadati</taxon>
        <taxon>Bacteroidota</taxon>
        <taxon>Bacteroidia</taxon>
        <taxon>Bacteroidales</taxon>
        <taxon>Bacteroidaceae</taxon>
        <taxon>Bacteroides</taxon>
    </lineage>
</organism>
<feature type="domain" description="Helicase ATP-binding" evidence="9">
    <location>
        <begin position="32"/>
        <end position="210"/>
    </location>
</feature>
<feature type="compositionally biased region" description="Basic and acidic residues" evidence="8">
    <location>
        <begin position="415"/>
        <end position="424"/>
    </location>
</feature>
<evidence type="ECO:0000313" key="13">
    <source>
        <dbReference type="Proteomes" id="UP000009872"/>
    </source>
</evidence>
<dbReference type="InterPro" id="IPR050079">
    <property type="entry name" value="DEAD_box_RNA_helicase"/>
</dbReference>
<dbReference type="GO" id="GO:0005524">
    <property type="term" value="F:ATP binding"/>
    <property type="evidence" value="ECO:0007669"/>
    <property type="project" value="UniProtKB-KW"/>
</dbReference>
<dbReference type="InterPro" id="IPR000629">
    <property type="entry name" value="RNA-helicase_DEAD-box_CS"/>
</dbReference>
<dbReference type="Pfam" id="PF00270">
    <property type="entry name" value="DEAD"/>
    <property type="match status" value="1"/>
</dbReference>
<dbReference type="InterPro" id="IPR044742">
    <property type="entry name" value="DEAD/DEAH_RhlB"/>
</dbReference>
<dbReference type="PROSITE" id="PS51194">
    <property type="entry name" value="HELICASE_CTER"/>
    <property type="match status" value="1"/>
</dbReference>
<dbReference type="GO" id="GO:0005829">
    <property type="term" value="C:cytosol"/>
    <property type="evidence" value="ECO:0007669"/>
    <property type="project" value="TreeGrafter"/>
</dbReference>
<dbReference type="InterPro" id="IPR014014">
    <property type="entry name" value="RNA_helicase_DEAD_Q_motif"/>
</dbReference>
<feature type="compositionally biased region" description="Polar residues" evidence="8">
    <location>
        <begin position="400"/>
        <end position="412"/>
    </location>
</feature>
<dbReference type="PANTHER" id="PTHR47959:SF13">
    <property type="entry name" value="ATP-DEPENDENT RNA HELICASE RHLE"/>
    <property type="match status" value="1"/>
</dbReference>
<dbReference type="CDD" id="cd18787">
    <property type="entry name" value="SF2_C_DEAD"/>
    <property type="match status" value="1"/>
</dbReference>
<dbReference type="RefSeq" id="WP_009128798.1">
    <property type="nucleotide sequence ID" value="NZ_JH992940.1"/>
</dbReference>
<evidence type="ECO:0000256" key="3">
    <source>
        <dbReference type="ARBA" id="ARBA00022806"/>
    </source>
</evidence>
<sequence length="484" mass="53618">MTFKQMNISEPVCRALLEKDYSTPTLIQEQAIPEALTGRDLLGLAQTGTGKTAAFAVPIIEQLLAAPMPQRKGTPRSIRALILTPTRELAIQIDESLADYTRYTTLRHTVIFGGVKQKSQTDELRAGTDILTATPGRLLDLMSQGFIRLDDVRHFVLDEADRMLDMGFIHDVKRLLPKLPPKKQTLFFSATMPDSIDRLAKSLLHNPARVEVTPASSVVEIISQSVYRVEKPQKKELLAQLLLGEAGHQVLVFSRTKHGADNIARYLSRRGIACESIHGDKSQNARQRALSNFKEGRSNVIIATDIAARGIDIKGLDLVLNFDLPDVPETYVHRIGRTGRAGCEGRAIAFCSSEEAPMLREIEKLTGIKLVQQKRNLSLLEEPAASSATTNSSSTPNVAPKSQSRTQGGRPQNNRRREERKRPAESTGSTQKVVVSAEKPKRNNNRPERPRPVQQSGQKKSGADKSEPSPKSPAKLRSRYENYD</sequence>
<dbReference type="STRING" id="742727.HMPREF9447_01227"/>
<feature type="region of interest" description="Disordered" evidence="8">
    <location>
        <begin position="382"/>
        <end position="484"/>
    </location>
</feature>
<dbReference type="OrthoDB" id="9785240at2"/>
<dbReference type="PROSITE" id="PS00039">
    <property type="entry name" value="DEAD_ATP_HELICASE"/>
    <property type="match status" value="1"/>
</dbReference>
<evidence type="ECO:0000256" key="6">
    <source>
        <dbReference type="PROSITE-ProRule" id="PRU00552"/>
    </source>
</evidence>
<feature type="short sequence motif" description="Q motif" evidence="6">
    <location>
        <begin position="1"/>
        <end position="29"/>
    </location>
</feature>
<dbReference type="EMBL" id="ADLF01000005">
    <property type="protein sequence ID" value="EKU91513.1"/>
    <property type="molecule type" value="Genomic_DNA"/>
</dbReference>
<dbReference type="InterPro" id="IPR011545">
    <property type="entry name" value="DEAD/DEAH_box_helicase_dom"/>
</dbReference>
<evidence type="ECO:0008006" key="14">
    <source>
        <dbReference type="Google" id="ProtNLM"/>
    </source>
</evidence>
<name>K9E498_9BACE</name>
<dbReference type="HOGENOM" id="CLU_003041_28_3_10"/>
<dbReference type="PANTHER" id="PTHR47959">
    <property type="entry name" value="ATP-DEPENDENT RNA HELICASE RHLE-RELATED"/>
    <property type="match status" value="1"/>
</dbReference>
<keyword evidence="13" id="KW-1185">Reference proteome</keyword>
<keyword evidence="3 7" id="KW-0347">Helicase</keyword>
<evidence type="ECO:0000259" key="11">
    <source>
        <dbReference type="PROSITE" id="PS51195"/>
    </source>
</evidence>
<keyword evidence="1 7" id="KW-0547">Nucleotide-binding</keyword>
<dbReference type="InterPro" id="IPR014001">
    <property type="entry name" value="Helicase_ATP-bd"/>
</dbReference>
<dbReference type="eggNOG" id="COG0513">
    <property type="taxonomic scope" value="Bacteria"/>
</dbReference>
<dbReference type="SMART" id="SM00487">
    <property type="entry name" value="DEXDc"/>
    <property type="match status" value="1"/>
</dbReference>
<evidence type="ECO:0000256" key="5">
    <source>
        <dbReference type="ARBA" id="ARBA00038437"/>
    </source>
</evidence>
<feature type="domain" description="DEAD-box RNA helicase Q" evidence="11">
    <location>
        <begin position="1"/>
        <end position="29"/>
    </location>
</feature>
<comment type="similarity">
    <text evidence="5 7">Belongs to the DEAD box helicase family.</text>
</comment>
<feature type="compositionally biased region" description="Basic and acidic residues" evidence="8">
    <location>
        <begin position="438"/>
        <end position="451"/>
    </location>
</feature>
<dbReference type="SMART" id="SM00490">
    <property type="entry name" value="HELICc"/>
    <property type="match status" value="1"/>
</dbReference>
<dbReference type="Pfam" id="PF00271">
    <property type="entry name" value="Helicase_C"/>
    <property type="match status" value="1"/>
</dbReference>
<dbReference type="PROSITE" id="PS51192">
    <property type="entry name" value="HELICASE_ATP_BIND_1"/>
    <property type="match status" value="1"/>
</dbReference>
<keyword evidence="2 7" id="KW-0378">Hydrolase</keyword>
<dbReference type="PROSITE" id="PS51195">
    <property type="entry name" value="Q_MOTIF"/>
    <property type="match status" value="1"/>
</dbReference>
<dbReference type="GO" id="GO:0003676">
    <property type="term" value="F:nucleic acid binding"/>
    <property type="evidence" value="ECO:0007669"/>
    <property type="project" value="InterPro"/>
</dbReference>
<proteinExistence type="inferred from homology"/>
<dbReference type="GO" id="GO:0016787">
    <property type="term" value="F:hydrolase activity"/>
    <property type="evidence" value="ECO:0007669"/>
    <property type="project" value="UniProtKB-KW"/>
</dbReference>
<dbReference type="InterPro" id="IPR027417">
    <property type="entry name" value="P-loop_NTPase"/>
</dbReference>
<dbReference type="PATRIC" id="fig|742727.4.peg.1239"/>
<comment type="caution">
    <text evidence="12">The sequence shown here is derived from an EMBL/GenBank/DDBJ whole genome shotgun (WGS) entry which is preliminary data.</text>
</comment>
<evidence type="ECO:0000256" key="7">
    <source>
        <dbReference type="RuleBase" id="RU000492"/>
    </source>
</evidence>
<accession>K9E498</accession>
<evidence type="ECO:0000256" key="2">
    <source>
        <dbReference type="ARBA" id="ARBA00022801"/>
    </source>
</evidence>